<name>A0A1L3MYB0_9HYME</name>
<keyword evidence="6 9" id="KW-1133">Transmembrane helix</keyword>
<dbReference type="EC" id="7.1.1.2" evidence="9"/>
<dbReference type="PANTHER" id="PTHR11058">
    <property type="entry name" value="NADH-UBIQUINONE OXIDOREDUCTASE CHAIN 3"/>
    <property type="match status" value="1"/>
</dbReference>
<evidence type="ECO:0000256" key="8">
    <source>
        <dbReference type="ARBA" id="ARBA00049551"/>
    </source>
</evidence>
<dbReference type="InterPro" id="IPR000440">
    <property type="entry name" value="NADH_UbQ/plastoQ_OxRdtase_su3"/>
</dbReference>
<comment type="catalytic activity">
    <reaction evidence="8 9">
        <text>a ubiquinone + NADH + 5 H(+)(in) = a ubiquinol + NAD(+) + 4 H(+)(out)</text>
        <dbReference type="Rhea" id="RHEA:29091"/>
        <dbReference type="Rhea" id="RHEA-COMP:9565"/>
        <dbReference type="Rhea" id="RHEA-COMP:9566"/>
        <dbReference type="ChEBI" id="CHEBI:15378"/>
        <dbReference type="ChEBI" id="CHEBI:16389"/>
        <dbReference type="ChEBI" id="CHEBI:17976"/>
        <dbReference type="ChEBI" id="CHEBI:57540"/>
        <dbReference type="ChEBI" id="CHEBI:57945"/>
        <dbReference type="EC" id="7.1.1.2"/>
    </reaction>
</comment>
<dbReference type="Gene3D" id="1.20.58.1610">
    <property type="entry name" value="NADH:ubiquinone/plastoquinone oxidoreductase, chain 3"/>
    <property type="match status" value="1"/>
</dbReference>
<keyword evidence="9" id="KW-1278">Translocase</keyword>
<evidence type="ECO:0000256" key="3">
    <source>
        <dbReference type="ARBA" id="ARBA00021007"/>
    </source>
</evidence>
<keyword evidence="9" id="KW-0520">NAD</keyword>
<keyword evidence="5 9" id="KW-0812">Transmembrane</keyword>
<evidence type="ECO:0000256" key="6">
    <source>
        <dbReference type="ARBA" id="ARBA00022989"/>
    </source>
</evidence>
<keyword evidence="10" id="KW-0732">Signal</keyword>
<evidence type="ECO:0000256" key="4">
    <source>
        <dbReference type="ARBA" id="ARBA00022448"/>
    </source>
</evidence>
<feature type="transmembrane region" description="Helical" evidence="9">
    <location>
        <begin position="49"/>
        <end position="72"/>
    </location>
</feature>
<dbReference type="EMBL" id="KU665622">
    <property type="protein sequence ID" value="APH07339.1"/>
    <property type="molecule type" value="Genomic_DNA"/>
</dbReference>
<evidence type="ECO:0000256" key="2">
    <source>
        <dbReference type="ARBA" id="ARBA00008472"/>
    </source>
</evidence>
<gene>
    <name evidence="11" type="primary">NADH3</name>
</gene>
<dbReference type="GO" id="GO:0031966">
    <property type="term" value="C:mitochondrial membrane"/>
    <property type="evidence" value="ECO:0007669"/>
    <property type="project" value="UniProtKB-SubCell"/>
</dbReference>
<dbReference type="Pfam" id="PF00507">
    <property type="entry name" value="Oxidored_q4"/>
    <property type="match status" value="1"/>
</dbReference>
<comment type="similarity">
    <text evidence="2 9">Belongs to the complex I subunit 3 family.</text>
</comment>
<evidence type="ECO:0000256" key="10">
    <source>
        <dbReference type="SAM" id="SignalP"/>
    </source>
</evidence>
<evidence type="ECO:0000256" key="1">
    <source>
        <dbReference type="ARBA" id="ARBA00004370"/>
    </source>
</evidence>
<keyword evidence="4 9" id="KW-0813">Transport</keyword>
<comment type="function">
    <text evidence="9">Core subunit of the mitochondrial membrane respiratory chain NADH dehydrogenase (Complex I) which catalyzes electron transfer from NADH through the respiratory chain, using ubiquinone as an electron acceptor. Essential for the catalytic activity of complex I.</text>
</comment>
<evidence type="ECO:0000256" key="9">
    <source>
        <dbReference type="RuleBase" id="RU003640"/>
    </source>
</evidence>
<keyword evidence="9 11" id="KW-0496">Mitochondrion</keyword>
<reference evidence="11" key="1">
    <citation type="journal article" date="2016" name="Genet. Mol. Biol.">
        <title>The rearranged mitochondrial genome of Leptopilina boulardi (Hymenoptera: Figitidae), a parasitoid wasp of Drosophila.</title>
        <authorList>
            <person name="Oliveira D.S."/>
            <person name="Gomes T.M."/>
            <person name="Loreto E.L."/>
        </authorList>
    </citation>
    <scope>NUCLEOTIDE SEQUENCE</scope>
</reference>
<feature type="chain" id="PRO_5012589000" description="NADH-ubiquinone oxidoreductase chain 3" evidence="10">
    <location>
        <begin position="21"/>
        <end position="109"/>
    </location>
</feature>
<evidence type="ECO:0000313" key="11">
    <source>
        <dbReference type="EMBL" id="APH07339.1"/>
    </source>
</evidence>
<keyword evidence="9" id="KW-0679">Respiratory chain</keyword>
<dbReference type="GO" id="GO:0008137">
    <property type="term" value="F:NADH dehydrogenase (ubiquinone) activity"/>
    <property type="evidence" value="ECO:0007669"/>
    <property type="project" value="UniProtKB-UniRule"/>
</dbReference>
<comment type="subcellular location">
    <subcellularLocation>
        <location evidence="1">Membrane</location>
    </subcellularLocation>
    <subcellularLocation>
        <location evidence="9">Mitochondrion membrane</location>
        <topology evidence="9">Multi-pass membrane protein</topology>
    </subcellularLocation>
</comment>
<dbReference type="GO" id="GO:0030964">
    <property type="term" value="C:NADH dehydrogenase complex"/>
    <property type="evidence" value="ECO:0007669"/>
    <property type="project" value="TreeGrafter"/>
</dbReference>
<dbReference type="PANTHER" id="PTHR11058:SF9">
    <property type="entry name" value="NADH-UBIQUINONE OXIDOREDUCTASE CHAIN 3"/>
    <property type="match status" value="1"/>
</dbReference>
<accession>A0A1L3MYB0</accession>
<proteinExistence type="inferred from homology"/>
<feature type="signal peptide" evidence="10">
    <location>
        <begin position="1"/>
        <end position="20"/>
    </location>
</feature>
<dbReference type="AlphaFoldDB" id="A0A1L3MYB0"/>
<keyword evidence="9" id="KW-0830">Ubiquinone</keyword>
<feature type="transmembrane region" description="Helical" evidence="9">
    <location>
        <begin position="84"/>
        <end position="101"/>
    </location>
</feature>
<protein>
    <recommendedName>
        <fullName evidence="3 9">NADH-ubiquinone oxidoreductase chain 3</fullName>
        <ecNumber evidence="9">7.1.1.2</ecNumber>
    </recommendedName>
</protein>
<keyword evidence="7 9" id="KW-0472">Membrane</keyword>
<keyword evidence="9" id="KW-0249">Electron transport</keyword>
<sequence length="109" mass="12616">MNLILIFLGMLILCINMILSKKSFKLRGKVSTFECGFDSLSLIRVPFSIQFYLISIIFLVFDVEITLILPVVKLFKLKELSFKFIFYFILAILLGGVYYELKEGSLSWV</sequence>
<dbReference type="InterPro" id="IPR038430">
    <property type="entry name" value="NDAH_ubi_oxred_su3_sf"/>
</dbReference>
<geneLocation type="mitochondrion" evidence="11"/>
<evidence type="ECO:0000256" key="5">
    <source>
        <dbReference type="ARBA" id="ARBA00022692"/>
    </source>
</evidence>
<organism evidence="11">
    <name type="scientific">Leptopilina boulardi</name>
    <dbReference type="NCBI Taxonomy" id="63433"/>
    <lineage>
        <taxon>Eukaryota</taxon>
        <taxon>Metazoa</taxon>
        <taxon>Ecdysozoa</taxon>
        <taxon>Arthropoda</taxon>
        <taxon>Hexapoda</taxon>
        <taxon>Insecta</taxon>
        <taxon>Pterygota</taxon>
        <taxon>Neoptera</taxon>
        <taxon>Endopterygota</taxon>
        <taxon>Hymenoptera</taxon>
        <taxon>Apocrita</taxon>
        <taxon>Proctotrupomorpha</taxon>
        <taxon>Cynipoidea</taxon>
        <taxon>Figitidae</taxon>
        <taxon>Eucoilinae</taxon>
        <taxon>Leptopilina</taxon>
    </lineage>
</organism>
<evidence type="ECO:0000256" key="7">
    <source>
        <dbReference type="ARBA" id="ARBA00023136"/>
    </source>
</evidence>